<keyword evidence="4" id="KW-1185">Reference proteome</keyword>
<dbReference type="Proteomes" id="UP000544090">
    <property type="component" value="Unassembled WGS sequence"/>
</dbReference>
<dbReference type="AlphaFoldDB" id="A0A7X6HHD0"/>
<dbReference type="InterPro" id="IPR013096">
    <property type="entry name" value="Cupin_2"/>
</dbReference>
<name>A0A7X6HHD0_9MICC</name>
<dbReference type="RefSeq" id="WP_168487421.1">
    <property type="nucleotide sequence ID" value="NZ_JAAZSQ010000015.1"/>
</dbReference>
<dbReference type="EMBL" id="JAAZSQ010000015">
    <property type="protein sequence ID" value="NKX55697.1"/>
    <property type="molecule type" value="Genomic_DNA"/>
</dbReference>
<sequence length="164" mass="18121">MTDTTTDSRTTYRTEGDNSIYAGPDGKVVPVVTRSGAEDTNTAQSGDCVRVSGVSIQHTPATRIWFGQVSNVPGYRSLPHHHGEAETGGYVLRGHGRIYFGEDYSEFIDMKAGDWVFVPPFMPHVEANMSVTEELVWLTTRTPENIVVNLPDVADETLEGYRRA</sequence>
<reference evidence="3 4" key="1">
    <citation type="submission" date="2020-04" db="EMBL/GenBank/DDBJ databases">
        <title>Arthrobacter sp. nov.</title>
        <authorList>
            <person name="Liu S."/>
        </authorList>
    </citation>
    <scope>NUCLEOTIDE SEQUENCE [LARGE SCALE GENOMIC DNA]</scope>
    <source>
        <strain evidence="3 4">E918</strain>
    </source>
</reference>
<accession>A0A7X6HHD0</accession>
<evidence type="ECO:0000313" key="3">
    <source>
        <dbReference type="EMBL" id="NKX55697.1"/>
    </source>
</evidence>
<evidence type="ECO:0000256" key="1">
    <source>
        <dbReference type="SAM" id="MobiDB-lite"/>
    </source>
</evidence>
<proteinExistence type="predicted"/>
<comment type="caution">
    <text evidence="3">The sequence shown here is derived from an EMBL/GenBank/DDBJ whole genome shotgun (WGS) entry which is preliminary data.</text>
</comment>
<dbReference type="SUPFAM" id="SSF51182">
    <property type="entry name" value="RmlC-like cupins"/>
    <property type="match status" value="1"/>
</dbReference>
<feature type="region of interest" description="Disordered" evidence="1">
    <location>
        <begin position="1"/>
        <end position="27"/>
    </location>
</feature>
<evidence type="ECO:0000313" key="4">
    <source>
        <dbReference type="Proteomes" id="UP000544090"/>
    </source>
</evidence>
<organism evidence="3 4">
    <name type="scientific">Arthrobacter mobilis</name>
    <dbReference type="NCBI Taxonomy" id="2724944"/>
    <lineage>
        <taxon>Bacteria</taxon>
        <taxon>Bacillati</taxon>
        <taxon>Actinomycetota</taxon>
        <taxon>Actinomycetes</taxon>
        <taxon>Micrococcales</taxon>
        <taxon>Micrococcaceae</taxon>
        <taxon>Arthrobacter</taxon>
    </lineage>
</organism>
<protein>
    <submittedName>
        <fullName evidence="3">Cupin domain-containing protein</fullName>
    </submittedName>
</protein>
<evidence type="ECO:0000259" key="2">
    <source>
        <dbReference type="Pfam" id="PF07883"/>
    </source>
</evidence>
<feature type="domain" description="Cupin type-2" evidence="2">
    <location>
        <begin position="73"/>
        <end position="139"/>
    </location>
</feature>
<dbReference type="InterPro" id="IPR014710">
    <property type="entry name" value="RmlC-like_jellyroll"/>
</dbReference>
<dbReference type="InterPro" id="IPR011051">
    <property type="entry name" value="RmlC_Cupin_sf"/>
</dbReference>
<dbReference type="Pfam" id="PF07883">
    <property type="entry name" value="Cupin_2"/>
    <property type="match status" value="1"/>
</dbReference>
<gene>
    <name evidence="3" type="ORF">HGG74_14355</name>
</gene>
<dbReference type="Gene3D" id="2.60.120.10">
    <property type="entry name" value="Jelly Rolls"/>
    <property type="match status" value="1"/>
</dbReference>